<dbReference type="EMBL" id="JBAWSV010000007">
    <property type="protein sequence ID" value="MEI4831450.1"/>
    <property type="molecule type" value="Genomic_DNA"/>
</dbReference>
<protein>
    <recommendedName>
        <fullName evidence="4">YfhD-like protein</fullName>
    </recommendedName>
</protein>
<organism evidence="2 3">
    <name type="scientific">Bacillus yunxiaonensis</name>
    <dbReference type="NCBI Taxonomy" id="3127665"/>
    <lineage>
        <taxon>Bacteria</taxon>
        <taxon>Bacillati</taxon>
        <taxon>Bacillota</taxon>
        <taxon>Bacilli</taxon>
        <taxon>Bacillales</taxon>
        <taxon>Bacillaceae</taxon>
        <taxon>Bacillus</taxon>
    </lineage>
</organism>
<evidence type="ECO:0000313" key="3">
    <source>
        <dbReference type="Proteomes" id="UP001367922"/>
    </source>
</evidence>
<gene>
    <name evidence="2" type="ORF">WAX78_18655</name>
</gene>
<evidence type="ECO:0000313" key="2">
    <source>
        <dbReference type="EMBL" id="MEI4831450.1"/>
    </source>
</evidence>
<feature type="compositionally biased region" description="Basic and acidic residues" evidence="1">
    <location>
        <begin position="22"/>
        <end position="31"/>
    </location>
</feature>
<sequence>MDRRRTQKAEPVLAPGMDDGQELERSAAPEEIERGEYTKVVKLSYDEVDAAE</sequence>
<name>A0ABU8FZN0_9BACI</name>
<proteinExistence type="predicted"/>
<reference evidence="2 3" key="1">
    <citation type="submission" date="2024-01" db="EMBL/GenBank/DDBJ databases">
        <title>Seven novel Bacillus-like species.</title>
        <authorList>
            <person name="Liu G."/>
        </authorList>
    </citation>
    <scope>NUCLEOTIDE SEQUENCE [LARGE SCALE GENOMIC DNA]</scope>
    <source>
        <strain evidence="2 3">FJAT-53711</strain>
    </source>
</reference>
<evidence type="ECO:0008006" key="4">
    <source>
        <dbReference type="Google" id="ProtNLM"/>
    </source>
</evidence>
<evidence type="ECO:0000256" key="1">
    <source>
        <dbReference type="SAM" id="MobiDB-lite"/>
    </source>
</evidence>
<accession>A0ABU8FZN0</accession>
<comment type="caution">
    <text evidence="2">The sequence shown here is derived from an EMBL/GenBank/DDBJ whole genome shotgun (WGS) entry which is preliminary data.</text>
</comment>
<keyword evidence="3" id="KW-1185">Reference proteome</keyword>
<dbReference type="Proteomes" id="UP001367922">
    <property type="component" value="Unassembled WGS sequence"/>
</dbReference>
<feature type="region of interest" description="Disordered" evidence="1">
    <location>
        <begin position="1"/>
        <end position="31"/>
    </location>
</feature>
<dbReference type="RefSeq" id="WP_336483519.1">
    <property type="nucleotide sequence ID" value="NZ_JBAWSV010000007.1"/>
</dbReference>